<accession>K1JM23</accession>
<keyword evidence="3" id="KW-1185">Reference proteome</keyword>
<protein>
    <recommendedName>
        <fullName evidence="4">DUF922 domain-containing protein</fullName>
    </recommendedName>
</protein>
<evidence type="ECO:0000313" key="2">
    <source>
        <dbReference type="EMBL" id="EKB28927.1"/>
    </source>
</evidence>
<evidence type="ECO:0000256" key="1">
    <source>
        <dbReference type="SAM" id="SignalP"/>
    </source>
</evidence>
<dbReference type="HOGENOM" id="CLU_1375676_0_0_6"/>
<dbReference type="Pfam" id="PF06037">
    <property type="entry name" value="DUF922"/>
    <property type="match status" value="1"/>
</dbReference>
<name>K1JM23_9GAMM</name>
<dbReference type="InterPro" id="IPR010321">
    <property type="entry name" value="DUF922"/>
</dbReference>
<evidence type="ECO:0008006" key="4">
    <source>
        <dbReference type="Google" id="ProtNLM"/>
    </source>
</evidence>
<reference evidence="2 3" key="1">
    <citation type="submission" date="2012-06" db="EMBL/GenBank/DDBJ databases">
        <title>The Genome Sequence of Aeromonas hydrophila SSU.</title>
        <authorList>
            <consortium name="The Broad Institute Genome Sequencing Platform"/>
            <person name="Earl A."/>
            <person name="Ward D."/>
            <person name="Feldgarden M."/>
            <person name="Gevers D."/>
            <person name="Chopra A."/>
            <person name="Walker B."/>
            <person name="Young S.K."/>
            <person name="Zeng Q."/>
            <person name="Gargeya S."/>
            <person name="Fitzgerald M."/>
            <person name="Haas B."/>
            <person name="Abouelleil A."/>
            <person name="Alvarado L."/>
            <person name="Arachchi H.M."/>
            <person name="Berlin A.M."/>
            <person name="Chapman S.B."/>
            <person name="Goldberg J."/>
            <person name="Griggs A."/>
            <person name="Gujja S."/>
            <person name="Hansen M."/>
            <person name="Howarth C."/>
            <person name="Imamovic A."/>
            <person name="Larimer J."/>
            <person name="McCowan C."/>
            <person name="Montmayeur A."/>
            <person name="Murphy C."/>
            <person name="Neiman D."/>
            <person name="Pearson M."/>
            <person name="Priest M."/>
            <person name="Roberts A."/>
            <person name="Saif S."/>
            <person name="Shea T."/>
            <person name="Sisk P."/>
            <person name="Sykes S."/>
            <person name="Wortman J."/>
            <person name="Nusbaum C."/>
            <person name="Birren B."/>
        </authorList>
    </citation>
    <scope>NUCLEOTIDE SEQUENCE [LARGE SCALE GENOMIC DNA]</scope>
    <source>
        <strain evidence="2 3">SSU</strain>
    </source>
</reference>
<keyword evidence="1" id="KW-0732">Signal</keyword>
<evidence type="ECO:0000313" key="3">
    <source>
        <dbReference type="Proteomes" id="UP000005149"/>
    </source>
</evidence>
<sequence length="201" mass="22370">MGMVSKLFMVALMLFAATAGAESSHYTGIKAVPDIKVDFQFYRVSGPDVASLARQMTNAGTARANGHIGMASYQLSWQLQTSPGAQRCELEQVKVTTRIKVMVPNWMDKAKASVAERQKWDKLVAAMFDYESRHKDILLESVSQLGIQLAQLPVERDCAALQYQAWQRGQGGLASLRQRFAQLQQQTDHGRKLGLNWPKGI</sequence>
<feature type="signal peptide" evidence="1">
    <location>
        <begin position="1"/>
        <end position="21"/>
    </location>
</feature>
<dbReference type="PATRIC" id="fig|1073377.4.peg.1043"/>
<dbReference type="EMBL" id="AGWR01000010">
    <property type="protein sequence ID" value="EKB28927.1"/>
    <property type="molecule type" value="Genomic_DNA"/>
</dbReference>
<feature type="chain" id="PRO_5003849503" description="DUF922 domain-containing protein" evidence="1">
    <location>
        <begin position="22"/>
        <end position="201"/>
    </location>
</feature>
<dbReference type="Proteomes" id="UP000005149">
    <property type="component" value="Unassembled WGS sequence"/>
</dbReference>
<proteinExistence type="predicted"/>
<comment type="caution">
    <text evidence="2">The sequence shown here is derived from an EMBL/GenBank/DDBJ whole genome shotgun (WGS) entry which is preliminary data.</text>
</comment>
<gene>
    <name evidence="2" type="ORF">HMPREF1171_01027</name>
</gene>
<organism evidence="2 3">
    <name type="scientific">Aeromonas dhakensis</name>
    <dbReference type="NCBI Taxonomy" id="196024"/>
    <lineage>
        <taxon>Bacteria</taxon>
        <taxon>Pseudomonadati</taxon>
        <taxon>Pseudomonadota</taxon>
        <taxon>Gammaproteobacteria</taxon>
        <taxon>Aeromonadales</taxon>
        <taxon>Aeromonadaceae</taxon>
        <taxon>Aeromonas</taxon>
    </lineage>
</organism>
<dbReference type="AlphaFoldDB" id="K1JM23"/>